<dbReference type="PROSITE" id="PS50006">
    <property type="entry name" value="FHA_DOMAIN"/>
    <property type="match status" value="1"/>
</dbReference>
<evidence type="ECO:0008006" key="8">
    <source>
        <dbReference type="Google" id="ProtNLM"/>
    </source>
</evidence>
<sequence>MQVSIEIATWTHNNHGLFDYESKELKTSKIIVRNTTNLILNEDNLDTIQQSNNQISLDCIGQISFEDNAIYFKSNPDFQDAYVKLDPKQRQQLYVGDLFKFGRMEYFVSELNNGDKIMMAKDHYNLDRHIKIQKKEVPRQCRFCFVEDQEQTEDPKNPYLSDLCSCKGLMAYVHYECLKQWVNFQNRISCKQTQNTVQYHWNQVLECDVCKDPLPARIYIENQPEPLQMIQIEKLDGPYIILEQITRQESLSKSLTFMHAFGTCSVSIGRGHNSEIRCQDISVSRNHANISYEQAWYIQDQGSKFGTLRIIQNKLQLLKEVQEIQIGRVLLKIKII</sequence>
<evidence type="ECO:0000313" key="7">
    <source>
        <dbReference type="Proteomes" id="UP000692954"/>
    </source>
</evidence>
<dbReference type="Proteomes" id="UP000692954">
    <property type="component" value="Unassembled WGS sequence"/>
</dbReference>
<organism evidence="6 7">
    <name type="scientific">Paramecium sonneborni</name>
    <dbReference type="NCBI Taxonomy" id="65129"/>
    <lineage>
        <taxon>Eukaryota</taxon>
        <taxon>Sar</taxon>
        <taxon>Alveolata</taxon>
        <taxon>Ciliophora</taxon>
        <taxon>Intramacronucleata</taxon>
        <taxon>Oligohymenophorea</taxon>
        <taxon>Peniculida</taxon>
        <taxon>Parameciidae</taxon>
        <taxon>Paramecium</taxon>
    </lineage>
</organism>
<dbReference type="OrthoDB" id="283011at2759"/>
<gene>
    <name evidence="6" type="ORF">PSON_ATCC_30995.1.T0310153</name>
</gene>
<dbReference type="EMBL" id="CAJJDN010000031">
    <property type="protein sequence ID" value="CAD8073821.1"/>
    <property type="molecule type" value="Genomic_DNA"/>
</dbReference>
<evidence type="ECO:0000256" key="2">
    <source>
        <dbReference type="ARBA" id="ARBA00022771"/>
    </source>
</evidence>
<dbReference type="InterPro" id="IPR011016">
    <property type="entry name" value="Znf_RING-CH"/>
</dbReference>
<dbReference type="CDD" id="cd00060">
    <property type="entry name" value="FHA"/>
    <property type="match status" value="1"/>
</dbReference>
<dbReference type="SMART" id="SM00240">
    <property type="entry name" value="FHA"/>
    <property type="match status" value="1"/>
</dbReference>
<comment type="caution">
    <text evidence="6">The sequence shown here is derived from an EMBL/GenBank/DDBJ whole genome shotgun (WGS) entry which is preliminary data.</text>
</comment>
<feature type="domain" description="RING-CH-type" evidence="5">
    <location>
        <begin position="133"/>
        <end position="200"/>
    </location>
</feature>
<protein>
    <recommendedName>
        <fullName evidence="8">Zinc finger protein</fullName>
    </recommendedName>
</protein>
<dbReference type="SMART" id="SM00744">
    <property type="entry name" value="RINGv"/>
    <property type="match status" value="1"/>
</dbReference>
<name>A0A8S1M7L0_9CILI</name>
<dbReference type="Pfam" id="PF00498">
    <property type="entry name" value="FHA"/>
    <property type="match status" value="1"/>
</dbReference>
<dbReference type="PANTHER" id="PTHR46210:SF1">
    <property type="entry name" value="FHA DOMAIN-CONTAINING PROTEIN"/>
    <property type="match status" value="1"/>
</dbReference>
<dbReference type="InterPro" id="IPR000253">
    <property type="entry name" value="FHA_dom"/>
</dbReference>
<evidence type="ECO:0000259" key="5">
    <source>
        <dbReference type="PROSITE" id="PS51292"/>
    </source>
</evidence>
<reference evidence="6" key="1">
    <citation type="submission" date="2021-01" db="EMBL/GenBank/DDBJ databases">
        <authorList>
            <consortium name="Genoscope - CEA"/>
            <person name="William W."/>
        </authorList>
    </citation>
    <scope>NUCLEOTIDE SEQUENCE</scope>
</reference>
<proteinExistence type="predicted"/>
<evidence type="ECO:0000313" key="6">
    <source>
        <dbReference type="EMBL" id="CAD8073821.1"/>
    </source>
</evidence>
<dbReference type="GO" id="GO:0008270">
    <property type="term" value="F:zinc ion binding"/>
    <property type="evidence" value="ECO:0007669"/>
    <property type="project" value="UniProtKB-KW"/>
</dbReference>
<dbReference type="Pfam" id="PF12906">
    <property type="entry name" value="RINGv"/>
    <property type="match status" value="1"/>
</dbReference>
<keyword evidence="3" id="KW-0862">Zinc</keyword>
<accession>A0A8S1M7L0</accession>
<evidence type="ECO:0000259" key="4">
    <source>
        <dbReference type="PROSITE" id="PS50006"/>
    </source>
</evidence>
<evidence type="ECO:0000256" key="1">
    <source>
        <dbReference type="ARBA" id="ARBA00022723"/>
    </source>
</evidence>
<evidence type="ECO:0000256" key="3">
    <source>
        <dbReference type="ARBA" id="ARBA00022833"/>
    </source>
</evidence>
<dbReference type="PROSITE" id="PS51292">
    <property type="entry name" value="ZF_RING_CH"/>
    <property type="match status" value="1"/>
</dbReference>
<dbReference type="PANTHER" id="PTHR46210">
    <property type="entry name" value="FHA DOMAIN-CONTAINING PROTEIN"/>
    <property type="match status" value="1"/>
</dbReference>
<keyword evidence="7" id="KW-1185">Reference proteome</keyword>
<feature type="domain" description="FHA" evidence="4">
    <location>
        <begin position="266"/>
        <end position="308"/>
    </location>
</feature>
<keyword evidence="2" id="KW-0863">Zinc-finger</keyword>
<dbReference type="AlphaFoldDB" id="A0A8S1M7L0"/>
<keyword evidence="1" id="KW-0479">Metal-binding</keyword>